<accession>A0A495RI16</accession>
<keyword evidence="1" id="KW-0812">Transmembrane</keyword>
<evidence type="ECO:0000313" key="2">
    <source>
        <dbReference type="EMBL" id="RKS86914.1"/>
    </source>
</evidence>
<reference evidence="2 3" key="1">
    <citation type="submission" date="2018-10" db="EMBL/GenBank/DDBJ databases">
        <title>Genomic Encyclopedia of Type Strains, Phase IV (KMG-IV): sequencing the most valuable type-strain genomes for metagenomic binning, comparative biology and taxonomic classification.</title>
        <authorList>
            <person name="Goeker M."/>
        </authorList>
    </citation>
    <scope>NUCLEOTIDE SEQUENCE [LARGE SCALE GENOMIC DNA]</scope>
    <source>
        <strain evidence="2 3">DSM 22228</strain>
    </source>
</reference>
<dbReference type="RefSeq" id="WP_121143839.1">
    <property type="nucleotide sequence ID" value="NZ_RBWY01000001.1"/>
</dbReference>
<proteinExistence type="predicted"/>
<keyword evidence="3" id="KW-1185">Reference proteome</keyword>
<evidence type="ECO:0000256" key="1">
    <source>
        <dbReference type="SAM" id="Phobius"/>
    </source>
</evidence>
<evidence type="ECO:0000313" key="3">
    <source>
        <dbReference type="Proteomes" id="UP000278542"/>
    </source>
</evidence>
<sequence length="585" mass="63590">MKLDQALITIGVESTQVQTINTLVSGINNTANELRSSTTLINNSLSATFMSLSATMEKTGEKTEKTTSLLQQLKQGVISVAKVVNQAAKAFDESIRQTESLAKNKDALFKISQDEVAVSKAYTKALDKSQTAISSVKNKIALGLAPTVIKLIGYFNDWLLINKNLIQNGISNLVTILSKVIQTFMNTARFIDAIISNTVGWQNALIILGSVWAHFNRQLLLSPLGVVAAAIIGLMLIIDDFMVYMDGGDSLFGNFWGVCVEWISKLKPLWNSLSDEMKNGLGNILALLAVLATATSFISVIRSSKTFISVIKSLSGTLSFLTKITGLLSKAVIFLGRAFLMNPIGLIVTLVAALVYALFDLYQWVTTGESTFGSFWQMFVDGWNYVKALFFAVVDWIVAKWNGFVESCKAICQTIIDVFDQIVTAIISAFTTAYDWVMGIFDEWGQAIASFVDNIISVFAAIGQAIIKPFADAIAWVKEKFIGGIESAVKKVKGFLSFFGVGDKSSDDNQDIAKAFSTEQMSNAARQATIAKTSNTTNTVNQGDVTNNITIHSSDTRTSAREAAELYQTHLVDARNNLNSSVGAA</sequence>
<feature type="transmembrane region" description="Helical" evidence="1">
    <location>
        <begin position="280"/>
        <end position="301"/>
    </location>
</feature>
<protein>
    <submittedName>
        <fullName evidence="2">Phage-related protein</fullName>
    </submittedName>
</protein>
<dbReference type="Proteomes" id="UP000278542">
    <property type="component" value="Unassembled WGS sequence"/>
</dbReference>
<organism evidence="2 3">
    <name type="scientific">Orbus hercynius</name>
    <dbReference type="NCBI Taxonomy" id="593135"/>
    <lineage>
        <taxon>Bacteria</taxon>
        <taxon>Pseudomonadati</taxon>
        <taxon>Pseudomonadota</taxon>
        <taxon>Gammaproteobacteria</taxon>
        <taxon>Orbales</taxon>
        <taxon>Orbaceae</taxon>
        <taxon>Orbus</taxon>
    </lineage>
</organism>
<name>A0A495RI16_9GAMM</name>
<gene>
    <name evidence="2" type="ORF">DES39_0120</name>
</gene>
<dbReference type="AlphaFoldDB" id="A0A495RI16"/>
<feature type="transmembrane region" description="Helical" evidence="1">
    <location>
        <begin position="339"/>
        <end position="359"/>
    </location>
</feature>
<comment type="caution">
    <text evidence="2">The sequence shown here is derived from an EMBL/GenBank/DDBJ whole genome shotgun (WGS) entry which is preliminary data.</text>
</comment>
<keyword evidence="1" id="KW-0472">Membrane</keyword>
<feature type="transmembrane region" description="Helical" evidence="1">
    <location>
        <begin position="219"/>
        <end position="238"/>
    </location>
</feature>
<dbReference type="EMBL" id="RBWY01000001">
    <property type="protein sequence ID" value="RKS86914.1"/>
    <property type="molecule type" value="Genomic_DNA"/>
</dbReference>
<dbReference type="OrthoDB" id="8019720at2"/>
<keyword evidence="1" id="KW-1133">Transmembrane helix</keyword>